<dbReference type="Proteomes" id="UP000026915">
    <property type="component" value="Chromosome 3"/>
</dbReference>
<accession>A0A061GCL5</accession>
<feature type="region of interest" description="Disordered" evidence="1">
    <location>
        <begin position="183"/>
        <end position="204"/>
    </location>
</feature>
<dbReference type="Gramene" id="EOY24779">
    <property type="protein sequence ID" value="EOY24779"/>
    <property type="gene ID" value="TCM_016278"/>
</dbReference>
<keyword evidence="4" id="KW-1185">Reference proteome</keyword>
<gene>
    <name evidence="3" type="ORF">TCM_016278</name>
</gene>
<sequence>MSISSLCWAHLLGEEIESNILAFRVFSGLHQDPGLILIPFLVLFFLSFSIITNGSEGGKSFEDLDLDSQLEVLNKPLVKSIRLKGVILSTVLISIDNQPLIILCLRTIKFIIFPLVNDNNVVDETSSSLEGLMSANSPSKSLEIPMLKNGGCPSGTVPIRRANKEELIRTKLFKKRHMKDIHPTASNSPGFHNAIRILPNDQSR</sequence>
<name>A0A061GCL5_THECC</name>
<dbReference type="AlphaFoldDB" id="A0A061GCL5"/>
<protein>
    <submittedName>
        <fullName evidence="3">Uncharacterized protein</fullName>
    </submittedName>
</protein>
<keyword evidence="2" id="KW-0812">Transmembrane</keyword>
<reference evidence="3 4" key="1">
    <citation type="journal article" date="2013" name="Genome Biol.">
        <title>The genome sequence of the most widely cultivated cacao type and its use to identify candidate genes regulating pod color.</title>
        <authorList>
            <person name="Motamayor J.C."/>
            <person name="Mockaitis K."/>
            <person name="Schmutz J."/>
            <person name="Haiminen N."/>
            <person name="Iii D.L."/>
            <person name="Cornejo O."/>
            <person name="Findley S.D."/>
            <person name="Zheng P."/>
            <person name="Utro F."/>
            <person name="Royaert S."/>
            <person name="Saski C."/>
            <person name="Jenkins J."/>
            <person name="Podicheti R."/>
            <person name="Zhao M."/>
            <person name="Scheffler B.E."/>
            <person name="Stack J.C."/>
            <person name="Feltus F.A."/>
            <person name="Mustiga G.M."/>
            <person name="Amores F."/>
            <person name="Phillips W."/>
            <person name="Marelli J.P."/>
            <person name="May G.D."/>
            <person name="Shapiro H."/>
            <person name="Ma J."/>
            <person name="Bustamante C.D."/>
            <person name="Schnell R.J."/>
            <person name="Main D."/>
            <person name="Gilbert D."/>
            <person name="Parida L."/>
            <person name="Kuhn D.N."/>
        </authorList>
    </citation>
    <scope>NUCLEOTIDE SEQUENCE [LARGE SCALE GENOMIC DNA]</scope>
    <source>
        <strain evidence="4">cv. Matina 1-6</strain>
    </source>
</reference>
<evidence type="ECO:0000313" key="4">
    <source>
        <dbReference type="Proteomes" id="UP000026915"/>
    </source>
</evidence>
<dbReference type="EMBL" id="CM001881">
    <property type="protein sequence ID" value="EOY24779.1"/>
    <property type="molecule type" value="Genomic_DNA"/>
</dbReference>
<evidence type="ECO:0000256" key="2">
    <source>
        <dbReference type="SAM" id="Phobius"/>
    </source>
</evidence>
<dbReference type="STRING" id="3641.A0A061GCL5"/>
<evidence type="ECO:0000256" key="1">
    <source>
        <dbReference type="SAM" id="MobiDB-lite"/>
    </source>
</evidence>
<keyword evidence="2" id="KW-0472">Membrane</keyword>
<dbReference type="HOGENOM" id="CLU_1345288_0_0_1"/>
<evidence type="ECO:0000313" key="3">
    <source>
        <dbReference type="EMBL" id="EOY24779.1"/>
    </source>
</evidence>
<keyword evidence="2" id="KW-1133">Transmembrane helix</keyword>
<dbReference type="InParanoid" id="A0A061GCL5"/>
<feature type="transmembrane region" description="Helical" evidence="2">
    <location>
        <begin position="34"/>
        <end position="51"/>
    </location>
</feature>
<proteinExistence type="predicted"/>
<organism evidence="3 4">
    <name type="scientific">Theobroma cacao</name>
    <name type="common">Cacao</name>
    <name type="synonym">Cocoa</name>
    <dbReference type="NCBI Taxonomy" id="3641"/>
    <lineage>
        <taxon>Eukaryota</taxon>
        <taxon>Viridiplantae</taxon>
        <taxon>Streptophyta</taxon>
        <taxon>Embryophyta</taxon>
        <taxon>Tracheophyta</taxon>
        <taxon>Spermatophyta</taxon>
        <taxon>Magnoliopsida</taxon>
        <taxon>eudicotyledons</taxon>
        <taxon>Gunneridae</taxon>
        <taxon>Pentapetalae</taxon>
        <taxon>rosids</taxon>
        <taxon>malvids</taxon>
        <taxon>Malvales</taxon>
        <taxon>Malvaceae</taxon>
        <taxon>Byttnerioideae</taxon>
        <taxon>Theobroma</taxon>
    </lineage>
</organism>